<sequence>MPRILKQYKVALEKSDSKESVAGTYPDNLGMRTKLGGNPDWIQNDETPICPSCNKKMSFIAQIDSVEHQSGLNPNSVNALSPDQEYMFGDVGMIYVFYCFDCGETLSLLQGY</sequence>
<gene>
    <name evidence="1" type="ORF">A2415_02725</name>
</gene>
<evidence type="ECO:0000313" key="1">
    <source>
        <dbReference type="EMBL" id="OGC68835.1"/>
    </source>
</evidence>
<dbReference type="Proteomes" id="UP000179113">
    <property type="component" value="Unassembled WGS sequence"/>
</dbReference>
<organism evidence="1 2">
    <name type="scientific">candidate division WWE3 bacterium RIFOXYC1_FULL_39_7</name>
    <dbReference type="NCBI Taxonomy" id="1802643"/>
    <lineage>
        <taxon>Bacteria</taxon>
        <taxon>Katanobacteria</taxon>
    </lineage>
</organism>
<dbReference type="AlphaFoldDB" id="A0A1F4WH99"/>
<evidence type="ECO:0008006" key="3">
    <source>
        <dbReference type="Google" id="ProtNLM"/>
    </source>
</evidence>
<dbReference type="EMBL" id="MEWA01000031">
    <property type="protein sequence ID" value="OGC68835.1"/>
    <property type="molecule type" value="Genomic_DNA"/>
</dbReference>
<accession>A0A1F4WH99</accession>
<comment type="caution">
    <text evidence="1">The sequence shown here is derived from an EMBL/GenBank/DDBJ whole genome shotgun (WGS) entry which is preliminary data.</text>
</comment>
<dbReference type="SUPFAM" id="SSF103032">
    <property type="entry name" value="Hypothetical protein YwqG"/>
    <property type="match status" value="1"/>
</dbReference>
<reference evidence="1 2" key="1">
    <citation type="journal article" date="2016" name="Nat. Commun.">
        <title>Thousands of microbial genomes shed light on interconnected biogeochemical processes in an aquifer system.</title>
        <authorList>
            <person name="Anantharaman K."/>
            <person name="Brown C.T."/>
            <person name="Hug L.A."/>
            <person name="Sharon I."/>
            <person name="Castelle C.J."/>
            <person name="Probst A.J."/>
            <person name="Thomas B.C."/>
            <person name="Singh A."/>
            <person name="Wilkins M.J."/>
            <person name="Karaoz U."/>
            <person name="Brodie E.L."/>
            <person name="Williams K.H."/>
            <person name="Hubbard S.S."/>
            <person name="Banfield J.F."/>
        </authorList>
    </citation>
    <scope>NUCLEOTIDE SEQUENCE [LARGE SCALE GENOMIC DNA]</scope>
</reference>
<dbReference type="InterPro" id="IPR035948">
    <property type="entry name" value="YwqG-like_sf"/>
</dbReference>
<name>A0A1F4WH99_UNCKA</name>
<dbReference type="Gene3D" id="2.30.320.10">
    <property type="entry name" value="YwqG-like"/>
    <property type="match status" value="1"/>
</dbReference>
<protein>
    <recommendedName>
        <fullName evidence="3">DUF1963 domain-containing protein</fullName>
    </recommendedName>
</protein>
<evidence type="ECO:0000313" key="2">
    <source>
        <dbReference type="Proteomes" id="UP000179113"/>
    </source>
</evidence>
<proteinExistence type="predicted"/>